<name>A0A1G2LQ23_9BACT</name>
<evidence type="ECO:0000313" key="4">
    <source>
        <dbReference type="EMBL" id="OHA13738.1"/>
    </source>
</evidence>
<keyword evidence="1 2" id="KW-0378">Hydrolase</keyword>
<dbReference type="PANTHER" id="PTHR43736:SF1">
    <property type="entry name" value="DIHYDRONEOPTERIN TRIPHOSPHATE DIPHOSPHATASE"/>
    <property type="match status" value="1"/>
</dbReference>
<dbReference type="Pfam" id="PF00293">
    <property type="entry name" value="NUDIX"/>
    <property type="match status" value="1"/>
</dbReference>
<dbReference type="EMBL" id="MHQY01000018">
    <property type="protein sequence ID" value="OHA13738.1"/>
    <property type="molecule type" value="Genomic_DNA"/>
</dbReference>
<feature type="domain" description="Nudix hydrolase" evidence="3">
    <location>
        <begin position="1"/>
        <end position="121"/>
    </location>
</feature>
<protein>
    <recommendedName>
        <fullName evidence="3">Nudix hydrolase domain-containing protein</fullName>
    </recommendedName>
</protein>
<dbReference type="GO" id="GO:0016787">
    <property type="term" value="F:hydrolase activity"/>
    <property type="evidence" value="ECO:0007669"/>
    <property type="project" value="UniProtKB-KW"/>
</dbReference>
<organism evidence="4 5">
    <name type="scientific">Candidatus Sungbacteria bacterium RIFCSPLOWO2_12_FULL_41_11</name>
    <dbReference type="NCBI Taxonomy" id="1802286"/>
    <lineage>
        <taxon>Bacteria</taxon>
        <taxon>Candidatus Sungiibacteriota</taxon>
    </lineage>
</organism>
<dbReference type="PROSITE" id="PS00893">
    <property type="entry name" value="NUDIX_BOX"/>
    <property type="match status" value="1"/>
</dbReference>
<dbReference type="SUPFAM" id="SSF55811">
    <property type="entry name" value="Nudix"/>
    <property type="match status" value="1"/>
</dbReference>
<dbReference type="InterPro" id="IPR020084">
    <property type="entry name" value="NUDIX_hydrolase_CS"/>
</dbReference>
<dbReference type="Gene3D" id="3.90.79.10">
    <property type="entry name" value="Nucleoside Triphosphate Pyrophosphohydrolase"/>
    <property type="match status" value="1"/>
</dbReference>
<dbReference type="AlphaFoldDB" id="A0A1G2LQ23"/>
<dbReference type="InterPro" id="IPR015797">
    <property type="entry name" value="NUDIX_hydrolase-like_dom_sf"/>
</dbReference>
<reference evidence="4 5" key="1">
    <citation type="journal article" date="2016" name="Nat. Commun.">
        <title>Thousands of microbial genomes shed light on interconnected biogeochemical processes in an aquifer system.</title>
        <authorList>
            <person name="Anantharaman K."/>
            <person name="Brown C.T."/>
            <person name="Hug L.A."/>
            <person name="Sharon I."/>
            <person name="Castelle C.J."/>
            <person name="Probst A.J."/>
            <person name="Thomas B.C."/>
            <person name="Singh A."/>
            <person name="Wilkins M.J."/>
            <person name="Karaoz U."/>
            <person name="Brodie E.L."/>
            <person name="Williams K.H."/>
            <person name="Hubbard S.S."/>
            <person name="Banfield J.F."/>
        </authorList>
    </citation>
    <scope>NUCLEOTIDE SEQUENCE [LARGE SCALE GENOMIC DNA]</scope>
</reference>
<dbReference type="InterPro" id="IPR020476">
    <property type="entry name" value="Nudix_hydrolase"/>
</dbReference>
<dbReference type="CDD" id="cd04681">
    <property type="entry name" value="NUDIX_Hydrolase"/>
    <property type="match status" value="1"/>
</dbReference>
<evidence type="ECO:0000313" key="5">
    <source>
        <dbReference type="Proteomes" id="UP000177171"/>
    </source>
</evidence>
<comment type="caution">
    <text evidence="4">The sequence shown here is derived from an EMBL/GenBank/DDBJ whole genome shotgun (WGS) entry which is preliminary data.</text>
</comment>
<dbReference type="PRINTS" id="PR00502">
    <property type="entry name" value="NUDIXFAMILY"/>
</dbReference>
<evidence type="ECO:0000256" key="2">
    <source>
        <dbReference type="RuleBase" id="RU003476"/>
    </source>
</evidence>
<accession>A0A1G2LQ23</accession>
<evidence type="ECO:0000256" key="1">
    <source>
        <dbReference type="ARBA" id="ARBA00022801"/>
    </source>
</evidence>
<dbReference type="InterPro" id="IPR000086">
    <property type="entry name" value="NUDIX_hydrolase_dom"/>
</dbReference>
<dbReference type="PROSITE" id="PS51462">
    <property type="entry name" value="NUDIX"/>
    <property type="match status" value="1"/>
</dbReference>
<dbReference type="PANTHER" id="PTHR43736">
    <property type="entry name" value="ADP-RIBOSE PYROPHOSPHATASE"/>
    <property type="match status" value="1"/>
</dbReference>
<dbReference type="Proteomes" id="UP000177171">
    <property type="component" value="Unassembled WGS sequence"/>
</dbReference>
<proteinExistence type="inferred from homology"/>
<evidence type="ECO:0000259" key="3">
    <source>
        <dbReference type="PROSITE" id="PS51462"/>
    </source>
</evidence>
<gene>
    <name evidence="4" type="ORF">A3G49_04845</name>
</gene>
<comment type="similarity">
    <text evidence="2">Belongs to the Nudix hydrolase family.</text>
</comment>
<sequence length="127" mass="14928">MLNGRRILLTKRAREPFKGWWDLPGGFVERGENPQKTILREIKEETGLSAKVERLFGIYPGTYPAKFDPFHILNIVYVLRVDSVKAGAYDDVSESKWFDVRRLPKLAFDSQENALRDFKKLYKHLWK</sequence>